<evidence type="ECO:0000313" key="3">
    <source>
        <dbReference type="Proteomes" id="UP000542973"/>
    </source>
</evidence>
<sequence>MHSERTAQAGALSGMRVLELAQIMAGPTCGMMLADLGADVIKIEKTDGGDDARGYRDPRINGVSAPFLMLNRNKRAIALDLKTPEGKEVLLRMVRDADVLIENFRKGTLEKLGLGYDVLSEINPGLIYCAISGYGRTGPAADKGGFDLIAQGYTGLMSITGEEGGPPLRTGNSIADINAGILAAVGILAAYQHKQKTGRGQIVETSLIEAGLQQLYWHAAIHFATGESPGPSGSAHVLATPHQAFPTQDGHIIVGGANEKNWERIAQVLGRPEWLTDPRYRLNSDRMRHRDTLLPAMAEILRTKPSAEWLAAFDAAGVPAGPVHSIGEALSHPQTLAREMVVEQQHPVAGPVKTIGLPIKLSETPARYVRPSPRLGEDTRALLAECGYGEKQIAEMLRAGVVRDVARAEG</sequence>
<evidence type="ECO:0000313" key="2">
    <source>
        <dbReference type="EMBL" id="NNH10264.1"/>
    </source>
</evidence>
<dbReference type="Pfam" id="PF02515">
    <property type="entry name" value="CoA_transf_3"/>
    <property type="match status" value="1"/>
</dbReference>
<reference evidence="2 3" key="1">
    <citation type="submission" date="2020-05" db="EMBL/GenBank/DDBJ databases">
        <title>MicrobeNet Type strains.</title>
        <authorList>
            <person name="Nicholson A.C."/>
        </authorList>
    </citation>
    <scope>NUCLEOTIDE SEQUENCE [LARGE SCALE GENOMIC DNA]</scope>
    <source>
        <strain evidence="2 3">ATCC 700815</strain>
    </source>
</reference>
<accession>A0A849B802</accession>
<dbReference type="Proteomes" id="UP000542973">
    <property type="component" value="Unassembled WGS sequence"/>
</dbReference>
<dbReference type="PANTHER" id="PTHR48207">
    <property type="entry name" value="SUCCINATE--HYDROXYMETHYLGLUTARATE COA-TRANSFERASE"/>
    <property type="match status" value="1"/>
</dbReference>
<dbReference type="InterPro" id="IPR044855">
    <property type="entry name" value="CoA-Trfase_III_dom3_sf"/>
</dbReference>
<proteinExistence type="predicted"/>
<evidence type="ECO:0000256" key="1">
    <source>
        <dbReference type="ARBA" id="ARBA00022679"/>
    </source>
</evidence>
<organism evidence="2 3">
    <name type="scientific">Cupriavidus gilardii</name>
    <dbReference type="NCBI Taxonomy" id="82541"/>
    <lineage>
        <taxon>Bacteria</taxon>
        <taxon>Pseudomonadati</taxon>
        <taxon>Pseudomonadota</taxon>
        <taxon>Betaproteobacteria</taxon>
        <taxon>Burkholderiales</taxon>
        <taxon>Burkholderiaceae</taxon>
        <taxon>Cupriavidus</taxon>
    </lineage>
</organism>
<dbReference type="EMBL" id="JABEMD010000006">
    <property type="protein sequence ID" value="NNH10264.1"/>
    <property type="molecule type" value="Genomic_DNA"/>
</dbReference>
<dbReference type="PANTHER" id="PTHR48207:SF4">
    <property type="entry name" value="BLL6097 PROTEIN"/>
    <property type="match status" value="1"/>
</dbReference>
<dbReference type="SUPFAM" id="SSF89796">
    <property type="entry name" value="CoA-transferase family III (CaiB/BaiF)"/>
    <property type="match status" value="1"/>
</dbReference>
<dbReference type="AlphaFoldDB" id="A0A849B802"/>
<protein>
    <submittedName>
        <fullName evidence="2">CoA transferase</fullName>
    </submittedName>
</protein>
<gene>
    <name evidence="2" type="ORF">HLB16_05120</name>
</gene>
<dbReference type="Gene3D" id="3.30.1540.10">
    <property type="entry name" value="formyl-coa transferase, domain 3"/>
    <property type="match status" value="1"/>
</dbReference>
<dbReference type="RefSeq" id="WP_151022674.1">
    <property type="nucleotide sequence ID" value="NZ_BAAAEB010000031.1"/>
</dbReference>
<dbReference type="InterPro" id="IPR050483">
    <property type="entry name" value="CoA-transferase_III_domain"/>
</dbReference>
<dbReference type="InterPro" id="IPR023606">
    <property type="entry name" value="CoA-Trfase_III_dom_1_sf"/>
</dbReference>
<dbReference type="InterPro" id="IPR003673">
    <property type="entry name" value="CoA-Trfase_fam_III"/>
</dbReference>
<comment type="caution">
    <text evidence="2">The sequence shown here is derived from an EMBL/GenBank/DDBJ whole genome shotgun (WGS) entry which is preliminary data.</text>
</comment>
<name>A0A849B802_9BURK</name>
<dbReference type="GO" id="GO:0008410">
    <property type="term" value="F:CoA-transferase activity"/>
    <property type="evidence" value="ECO:0007669"/>
    <property type="project" value="TreeGrafter"/>
</dbReference>
<dbReference type="CDD" id="cd22958">
    <property type="entry name" value="DD_DPY30_SDC1-like"/>
    <property type="match status" value="1"/>
</dbReference>
<dbReference type="Gene3D" id="3.40.50.10540">
    <property type="entry name" value="Crotonobetainyl-coa:carnitine coa-transferase, domain 1"/>
    <property type="match status" value="1"/>
</dbReference>
<keyword evidence="1 2" id="KW-0808">Transferase</keyword>